<dbReference type="InterPro" id="IPR051711">
    <property type="entry name" value="Stress_Response_Reg"/>
</dbReference>
<dbReference type="EMBL" id="AWSO01000571">
    <property type="protein sequence ID" value="ESK89268.1"/>
    <property type="molecule type" value="Genomic_DNA"/>
</dbReference>
<dbReference type="InterPro" id="IPR036864">
    <property type="entry name" value="Zn2-C6_fun-type_DNA-bd_sf"/>
</dbReference>
<proteinExistence type="predicted"/>
<dbReference type="PROSITE" id="PS00463">
    <property type="entry name" value="ZN2_CY6_FUNGAL_1"/>
    <property type="match status" value="1"/>
</dbReference>
<evidence type="ECO:0000256" key="1">
    <source>
        <dbReference type="ARBA" id="ARBA00004123"/>
    </source>
</evidence>
<feature type="compositionally biased region" description="Polar residues" evidence="6">
    <location>
        <begin position="172"/>
        <end position="189"/>
    </location>
</feature>
<accession>V2WQZ9</accession>
<dbReference type="Pfam" id="PF00172">
    <property type="entry name" value="Zn_clus"/>
    <property type="match status" value="1"/>
</dbReference>
<keyword evidence="3" id="KW-0238">DNA-binding</keyword>
<name>V2WQZ9_MONRO</name>
<feature type="compositionally biased region" description="Polar residues" evidence="6">
    <location>
        <begin position="11"/>
        <end position="21"/>
    </location>
</feature>
<sequence length="279" mass="30022">MKLNPQALHHVQQSNPLQLTPGSGVLPGSSHRLAFAGSLDPATGIFYRAPEHPRLRTAQACEKCRTRKAKCSGEHPSCKRCITRGLICQYAKEGRVRGPNKPKPRPRIPTTPPPSNPTSMLHGDVYSGPPASMIAPSSTSLSASPPISSSSPSAHSDPSPPASGLVLDYPQPSRNPSLGESMSNETRPPHLQLQSMSNLYRLQNSLQKGSIGAGYTDFPKHPIQCPAMDSSIEPHPLSDTPRDMSHESNHYCYAYPSLAQAMSHAGQAEGEHDRSSDSK</sequence>
<evidence type="ECO:0000256" key="5">
    <source>
        <dbReference type="ARBA" id="ARBA00023242"/>
    </source>
</evidence>
<gene>
    <name evidence="8" type="ORF">Moror_5153</name>
</gene>
<dbReference type="OrthoDB" id="2399539at2759"/>
<evidence type="ECO:0000256" key="3">
    <source>
        <dbReference type="ARBA" id="ARBA00023125"/>
    </source>
</evidence>
<feature type="region of interest" description="Disordered" evidence="6">
    <location>
        <begin position="1"/>
        <end position="24"/>
    </location>
</feature>
<evidence type="ECO:0000313" key="9">
    <source>
        <dbReference type="Proteomes" id="UP000017559"/>
    </source>
</evidence>
<feature type="domain" description="Zn(2)-C6 fungal-type" evidence="7">
    <location>
        <begin position="60"/>
        <end position="90"/>
    </location>
</feature>
<keyword evidence="5" id="KW-0539">Nucleus</keyword>
<keyword evidence="9" id="KW-1185">Reference proteome</keyword>
<feature type="compositionally biased region" description="Low complexity" evidence="6">
    <location>
        <begin position="131"/>
        <end position="157"/>
    </location>
</feature>
<evidence type="ECO:0000259" key="7">
    <source>
        <dbReference type="PROSITE" id="PS50048"/>
    </source>
</evidence>
<keyword evidence="4" id="KW-0804">Transcription</keyword>
<reference evidence="8 9" key="1">
    <citation type="journal article" date="2014" name="BMC Genomics">
        <title>Genome and secretome analysis of the hemibiotrophic fungal pathogen, Moniliophthora roreri, which causes frosty pod rot disease of cacao: mechanisms of the biotrophic and necrotrophic phases.</title>
        <authorList>
            <person name="Meinhardt L.W."/>
            <person name="Costa G.G.L."/>
            <person name="Thomazella D.P.T."/>
            <person name="Teixeira P.J.P.L."/>
            <person name="Carazzolle M.F."/>
            <person name="Schuster S.C."/>
            <person name="Carlson J.E."/>
            <person name="Guiltinan M.J."/>
            <person name="Mieczkowski P."/>
            <person name="Farmer A."/>
            <person name="Ramaraj T."/>
            <person name="Crozier J."/>
            <person name="Davis R.E."/>
            <person name="Shao J."/>
            <person name="Melnick R.L."/>
            <person name="Pereira G.A.G."/>
            <person name="Bailey B.A."/>
        </authorList>
    </citation>
    <scope>NUCLEOTIDE SEQUENCE [LARGE SCALE GENOMIC DNA]</scope>
    <source>
        <strain evidence="8 9">MCA 2997</strain>
    </source>
</reference>
<dbReference type="KEGG" id="mrr:Moror_5153"/>
<feature type="compositionally biased region" description="Pro residues" evidence="6">
    <location>
        <begin position="107"/>
        <end position="116"/>
    </location>
</feature>
<comment type="caution">
    <text evidence="8">The sequence shown here is derived from an EMBL/GenBank/DDBJ whole genome shotgun (WGS) entry which is preliminary data.</text>
</comment>
<dbReference type="PROSITE" id="PS50048">
    <property type="entry name" value="ZN2_CY6_FUNGAL_2"/>
    <property type="match status" value="1"/>
</dbReference>
<protein>
    <submittedName>
        <fullName evidence="8">Fungal specific transcription</fullName>
    </submittedName>
</protein>
<dbReference type="PANTHER" id="PTHR47540:SF2">
    <property type="entry name" value="ZN(II)2CYS6 TRANSCRIPTION FACTOR (EUROFUNG)"/>
    <property type="match status" value="1"/>
</dbReference>
<comment type="subcellular location">
    <subcellularLocation>
        <location evidence="1">Nucleus</location>
    </subcellularLocation>
</comment>
<dbReference type="Proteomes" id="UP000017559">
    <property type="component" value="Unassembled WGS sequence"/>
</dbReference>
<dbReference type="GO" id="GO:0043565">
    <property type="term" value="F:sequence-specific DNA binding"/>
    <property type="evidence" value="ECO:0007669"/>
    <property type="project" value="TreeGrafter"/>
</dbReference>
<dbReference type="GO" id="GO:0000981">
    <property type="term" value="F:DNA-binding transcription factor activity, RNA polymerase II-specific"/>
    <property type="evidence" value="ECO:0007669"/>
    <property type="project" value="InterPro"/>
</dbReference>
<dbReference type="AlphaFoldDB" id="V2WQZ9"/>
<evidence type="ECO:0000256" key="6">
    <source>
        <dbReference type="SAM" id="MobiDB-lite"/>
    </source>
</evidence>
<dbReference type="HOGENOM" id="CLU_997787_0_0_1"/>
<evidence type="ECO:0000256" key="4">
    <source>
        <dbReference type="ARBA" id="ARBA00023163"/>
    </source>
</evidence>
<dbReference type="STRING" id="1381753.V2WQZ9"/>
<dbReference type="GO" id="GO:0008270">
    <property type="term" value="F:zinc ion binding"/>
    <property type="evidence" value="ECO:0007669"/>
    <property type="project" value="InterPro"/>
</dbReference>
<organism evidence="8 9">
    <name type="scientific">Moniliophthora roreri (strain MCA 2997)</name>
    <name type="common">Cocoa frosty pod rot fungus</name>
    <name type="synonym">Crinipellis roreri</name>
    <dbReference type="NCBI Taxonomy" id="1381753"/>
    <lineage>
        <taxon>Eukaryota</taxon>
        <taxon>Fungi</taxon>
        <taxon>Dikarya</taxon>
        <taxon>Basidiomycota</taxon>
        <taxon>Agaricomycotina</taxon>
        <taxon>Agaricomycetes</taxon>
        <taxon>Agaricomycetidae</taxon>
        <taxon>Agaricales</taxon>
        <taxon>Marasmiineae</taxon>
        <taxon>Marasmiaceae</taxon>
        <taxon>Moniliophthora</taxon>
    </lineage>
</organism>
<dbReference type="GO" id="GO:0045944">
    <property type="term" value="P:positive regulation of transcription by RNA polymerase II"/>
    <property type="evidence" value="ECO:0007669"/>
    <property type="project" value="TreeGrafter"/>
</dbReference>
<dbReference type="CDD" id="cd00067">
    <property type="entry name" value="GAL4"/>
    <property type="match status" value="1"/>
</dbReference>
<dbReference type="Gene3D" id="4.10.240.10">
    <property type="entry name" value="Zn(2)-C6 fungal-type DNA-binding domain"/>
    <property type="match status" value="1"/>
</dbReference>
<dbReference type="PRINTS" id="PR00755">
    <property type="entry name" value="AFLATOXINBRP"/>
</dbReference>
<feature type="region of interest" description="Disordered" evidence="6">
    <location>
        <begin position="94"/>
        <end position="189"/>
    </location>
</feature>
<dbReference type="GO" id="GO:0005634">
    <property type="term" value="C:nucleus"/>
    <property type="evidence" value="ECO:0007669"/>
    <property type="project" value="UniProtKB-SubCell"/>
</dbReference>
<evidence type="ECO:0000313" key="8">
    <source>
        <dbReference type="EMBL" id="ESK89268.1"/>
    </source>
</evidence>
<keyword evidence="2" id="KW-0805">Transcription regulation</keyword>
<evidence type="ECO:0000256" key="2">
    <source>
        <dbReference type="ARBA" id="ARBA00023015"/>
    </source>
</evidence>
<dbReference type="SMART" id="SM00066">
    <property type="entry name" value="GAL4"/>
    <property type="match status" value="1"/>
</dbReference>
<dbReference type="InterPro" id="IPR001138">
    <property type="entry name" value="Zn2Cys6_DnaBD"/>
</dbReference>
<dbReference type="PANTHER" id="PTHR47540">
    <property type="entry name" value="THIAMINE REPRESSIBLE GENES REGULATORY PROTEIN THI5"/>
    <property type="match status" value="1"/>
</dbReference>
<dbReference type="SUPFAM" id="SSF57701">
    <property type="entry name" value="Zn2/Cys6 DNA-binding domain"/>
    <property type="match status" value="1"/>
</dbReference>